<evidence type="ECO:0000256" key="1">
    <source>
        <dbReference type="SAM" id="Phobius"/>
    </source>
</evidence>
<comment type="caution">
    <text evidence="2">The sequence shown here is derived from an EMBL/GenBank/DDBJ whole genome shotgun (WGS) entry which is preliminary data.</text>
</comment>
<sequence length="344" mass="38716">MLVLEYPEYLPTFLNVDHYFAATLGVVLNAIIIVGLSLKRSEKLGTYRWFLMAHTVNDLVSAVSMGMLELCFDFSYNTLVMIVNGPLTIFGRAVGKTCFMVFATGFVLNIELLALTIVYRYLQICRKDYLYKFSQPQYQTLTALIIIVPLAGVNTAEIFAYTFSYDFAIEAGQNVFEIRVLYVDNVASADFIISCVMFISLATISYVLIIICCKAIFEYLKRSESSVTEKTKKTQRLLTIVLILQCVTPVLTSTLPAIGMIVGILMQWEVRWVTWTLSATFVWLPTLNACISLGFIAPLRSLFQWKKVTPALSLTLQARNKEGRYTLKIAVVEDSQQSSTCGDQ</sequence>
<feature type="transmembrane region" description="Helical" evidence="1">
    <location>
        <begin position="272"/>
        <end position="297"/>
    </location>
</feature>
<dbReference type="AlphaFoldDB" id="A0A4U5PI46"/>
<dbReference type="Gene3D" id="1.20.1070.10">
    <property type="entry name" value="Rhodopsin 7-helix transmembrane proteins"/>
    <property type="match status" value="1"/>
</dbReference>
<feature type="transmembrane region" description="Helical" evidence="1">
    <location>
        <begin position="237"/>
        <end position="266"/>
    </location>
</feature>
<gene>
    <name evidence="2" type="ORF">L596_010112</name>
</gene>
<evidence type="ECO:0000313" key="2">
    <source>
        <dbReference type="EMBL" id="TKR96031.1"/>
    </source>
</evidence>
<evidence type="ECO:0008006" key="4">
    <source>
        <dbReference type="Google" id="ProtNLM"/>
    </source>
</evidence>
<feature type="transmembrane region" description="Helical" evidence="1">
    <location>
        <begin position="99"/>
        <end position="122"/>
    </location>
</feature>
<keyword evidence="1" id="KW-0812">Transmembrane</keyword>
<dbReference type="STRING" id="34508.A0A4U5PI46"/>
<reference evidence="2 3" key="2">
    <citation type="journal article" date="2019" name="G3 (Bethesda)">
        <title>Hybrid Assembly of the Genome of the Entomopathogenic Nematode Steinernema carpocapsae Identifies the X-Chromosome.</title>
        <authorList>
            <person name="Serra L."/>
            <person name="Macchietto M."/>
            <person name="Macias-Munoz A."/>
            <person name="McGill C.J."/>
            <person name="Rodriguez I.M."/>
            <person name="Rodriguez B."/>
            <person name="Murad R."/>
            <person name="Mortazavi A."/>
        </authorList>
    </citation>
    <scope>NUCLEOTIDE SEQUENCE [LARGE SCALE GENOMIC DNA]</scope>
    <source>
        <strain evidence="2 3">ALL</strain>
    </source>
</reference>
<dbReference type="PANTHER" id="PTHR22943">
    <property type="entry name" value="7-TRANSMEMBRANE DOMAIN RECEPTOR C.ELEGANS"/>
    <property type="match status" value="1"/>
</dbReference>
<organism evidence="2 3">
    <name type="scientific">Steinernema carpocapsae</name>
    <name type="common">Entomopathogenic nematode</name>
    <dbReference type="NCBI Taxonomy" id="34508"/>
    <lineage>
        <taxon>Eukaryota</taxon>
        <taxon>Metazoa</taxon>
        <taxon>Ecdysozoa</taxon>
        <taxon>Nematoda</taxon>
        <taxon>Chromadorea</taxon>
        <taxon>Rhabditida</taxon>
        <taxon>Tylenchina</taxon>
        <taxon>Panagrolaimomorpha</taxon>
        <taxon>Strongyloidoidea</taxon>
        <taxon>Steinernematidae</taxon>
        <taxon>Steinernema</taxon>
    </lineage>
</organism>
<dbReference type="PANTHER" id="PTHR22943:SF248">
    <property type="entry name" value="SEVEN TM RECEPTOR"/>
    <property type="match status" value="1"/>
</dbReference>
<protein>
    <recommendedName>
        <fullName evidence="4">G-protein coupled receptors family 1 profile domain-containing protein</fullName>
    </recommendedName>
</protein>
<feature type="transmembrane region" description="Helical" evidence="1">
    <location>
        <begin position="191"/>
        <end position="217"/>
    </location>
</feature>
<feature type="transmembrane region" description="Helical" evidence="1">
    <location>
        <begin position="20"/>
        <end position="38"/>
    </location>
</feature>
<feature type="transmembrane region" description="Helical" evidence="1">
    <location>
        <begin position="59"/>
        <end position="79"/>
    </location>
</feature>
<dbReference type="EMBL" id="AZBU02000002">
    <property type="protein sequence ID" value="TKR96031.1"/>
    <property type="molecule type" value="Genomic_DNA"/>
</dbReference>
<keyword evidence="3" id="KW-1185">Reference proteome</keyword>
<dbReference type="SUPFAM" id="SSF81321">
    <property type="entry name" value="Family A G protein-coupled receptor-like"/>
    <property type="match status" value="1"/>
</dbReference>
<reference evidence="2 3" key="1">
    <citation type="journal article" date="2015" name="Genome Biol.">
        <title>Comparative genomics of Steinernema reveals deeply conserved gene regulatory networks.</title>
        <authorList>
            <person name="Dillman A.R."/>
            <person name="Macchietto M."/>
            <person name="Porter C.F."/>
            <person name="Rogers A."/>
            <person name="Williams B."/>
            <person name="Antoshechkin I."/>
            <person name="Lee M.M."/>
            <person name="Goodwin Z."/>
            <person name="Lu X."/>
            <person name="Lewis E.E."/>
            <person name="Goodrich-Blair H."/>
            <person name="Stock S.P."/>
            <person name="Adams B.J."/>
            <person name="Sternberg P.W."/>
            <person name="Mortazavi A."/>
        </authorList>
    </citation>
    <scope>NUCLEOTIDE SEQUENCE [LARGE SCALE GENOMIC DNA]</scope>
    <source>
        <strain evidence="2 3">ALL</strain>
    </source>
</reference>
<keyword evidence="1" id="KW-0472">Membrane</keyword>
<name>A0A4U5PI46_STECR</name>
<dbReference type="Pfam" id="PF10317">
    <property type="entry name" value="7TM_GPCR_Srd"/>
    <property type="match status" value="1"/>
</dbReference>
<dbReference type="Proteomes" id="UP000298663">
    <property type="component" value="Unassembled WGS sequence"/>
</dbReference>
<dbReference type="OrthoDB" id="5789179at2759"/>
<dbReference type="InterPro" id="IPR019421">
    <property type="entry name" value="7TM_GPCR_serpentine_rcpt_Srd"/>
</dbReference>
<evidence type="ECO:0000313" key="3">
    <source>
        <dbReference type="Proteomes" id="UP000298663"/>
    </source>
</evidence>
<accession>A0A4U5PI46</accession>
<feature type="transmembrane region" description="Helical" evidence="1">
    <location>
        <begin position="143"/>
        <end position="163"/>
    </location>
</feature>
<keyword evidence="1" id="KW-1133">Transmembrane helix</keyword>
<proteinExistence type="predicted"/>